<gene>
    <name evidence="8 9" type="primary">L1</name>
</gene>
<evidence type="ECO:0000256" key="5">
    <source>
        <dbReference type="ARBA" id="ARBA00022844"/>
    </source>
</evidence>
<comment type="similarity">
    <text evidence="8">Belongs to the papillomaviridae L1 protein family.</text>
</comment>
<dbReference type="InterPro" id="IPR036973">
    <property type="entry name" value="Capsid_L1_sf_Papillomavir"/>
</dbReference>
<dbReference type="Pfam" id="PF00500">
    <property type="entry name" value="Late_protein_L1"/>
    <property type="match status" value="1"/>
</dbReference>
<dbReference type="GO" id="GO:0005198">
    <property type="term" value="F:structural molecule activity"/>
    <property type="evidence" value="ECO:0007669"/>
    <property type="project" value="InterPro"/>
</dbReference>
<accession>B8RA13</accession>
<keyword evidence="3 8" id="KW-0945">Host-virus interaction</keyword>
<keyword evidence="8" id="KW-1145">T=7 icosahedral capsid protein</keyword>
<evidence type="ECO:0000256" key="1">
    <source>
        <dbReference type="ARBA" id="ARBA00004328"/>
    </source>
</evidence>
<evidence type="ECO:0000256" key="3">
    <source>
        <dbReference type="ARBA" id="ARBA00022581"/>
    </source>
</evidence>
<dbReference type="InterPro" id="IPR011222">
    <property type="entry name" value="dsDNA_vir_gr_I_capsid"/>
</dbReference>
<proteinExistence type="inferred from homology"/>
<dbReference type="EMBL" id="EU911291">
    <property type="protein sequence ID" value="ACK56566.1"/>
    <property type="molecule type" value="Genomic_DNA"/>
</dbReference>
<keyword evidence="5 8" id="KW-0946">Virion</keyword>
<dbReference type="InterPro" id="IPR002210">
    <property type="entry name" value="Capsid_L1_Papillomavir"/>
</dbReference>
<dbReference type="GO" id="GO:0019062">
    <property type="term" value="P:virion attachment to host cell"/>
    <property type="evidence" value="ECO:0007669"/>
    <property type="project" value="UniProtKB-UniRule"/>
</dbReference>
<sequence length="62" mass="7370">ICWGNQLFVTVVDTTRSTNMTLCAEVKKESTYKNENFKENLRPWRGIRFTIYFSIVQDYINS</sequence>
<comment type="subcellular location">
    <subcellularLocation>
        <location evidence="1 8">Virion</location>
    </subcellularLocation>
</comment>
<evidence type="ECO:0000256" key="6">
    <source>
        <dbReference type="ARBA" id="ARBA00022921"/>
    </source>
</evidence>
<comment type="subunit">
    <text evidence="8">Self-assembles into homopentamers. The capsid has an icosahedral symmetry and consists of 72 capsomers, with each capsomer being a pentamer of L1. Interacts with the minor capsid protein L2; this interaction is necessary for viral genome encapsidation.</text>
</comment>
<evidence type="ECO:0000256" key="4">
    <source>
        <dbReference type="ARBA" id="ARBA00022804"/>
    </source>
</evidence>
<protein>
    <recommendedName>
        <fullName evidence="8">Major capsid protein L1</fullName>
    </recommendedName>
</protein>
<evidence type="ECO:0000313" key="9">
    <source>
        <dbReference type="EMBL" id="ACK56566.1"/>
    </source>
</evidence>
<keyword evidence="4 8" id="KW-1161">Viral attachment to host cell</keyword>
<name>B8RA13_9PAPI</name>
<evidence type="ECO:0000256" key="7">
    <source>
        <dbReference type="ARBA" id="ARBA00023296"/>
    </source>
</evidence>
<reference evidence="9" key="1">
    <citation type="journal article" date="2009" name="J. Med. Virol.">
        <title>High-risk HPV types in lesions of the uterine cervix of female commercial sex workers in the Philippines.</title>
        <authorList>
            <person name="Miyashita M."/>
            <person name="Agdamag D.M."/>
            <person name="Sasagawa T."/>
            <person name="Matsushita K."/>
            <person name="Salud L.M."/>
            <person name="Salud C.O."/>
            <person name="Saikawa K."/>
            <person name="Leano P.S."/>
            <person name="Pagcaliwagan T."/>
            <person name="Acuna J."/>
            <person name="Ishizaki A."/>
            <person name="Kageyama S."/>
            <person name="Ichimura H."/>
        </authorList>
    </citation>
    <scope>NUCLEOTIDE SEQUENCE</scope>
    <source>
        <strain evidence="9">06JAN_PHL_MY096_06</strain>
    </source>
</reference>
<dbReference type="Gene3D" id="2.60.175.20">
    <property type="entry name" value="Major capsid L1 (late) superfamily, Papillomavirus"/>
    <property type="match status" value="1"/>
</dbReference>
<evidence type="ECO:0000256" key="2">
    <source>
        <dbReference type="ARBA" id="ARBA00022561"/>
    </source>
</evidence>
<feature type="non-terminal residue" evidence="9">
    <location>
        <position position="1"/>
    </location>
</feature>
<evidence type="ECO:0000256" key="8">
    <source>
        <dbReference type="RuleBase" id="RU361248"/>
    </source>
</evidence>
<dbReference type="SUPFAM" id="SSF88648">
    <property type="entry name" value="Group I dsDNA viruses"/>
    <property type="match status" value="1"/>
</dbReference>
<dbReference type="GO" id="GO:0046718">
    <property type="term" value="P:symbiont entry into host cell"/>
    <property type="evidence" value="ECO:0007669"/>
    <property type="project" value="UniProtKB-UniRule"/>
</dbReference>
<keyword evidence="7 8" id="KW-1160">Virus entry into host cell</keyword>
<keyword evidence="6 8" id="KW-0426">Late protein</keyword>
<comment type="function">
    <text evidence="8">Forms an icosahedral capsid with a T=7 symmetry and a 50 nm diameter. The capsid is composed of 72 pentamers linked to each other by disulfide bonds and associated with L2 proteins. Binds to heparan sulfate proteoglycans on cell surface of basal layer keratinocytes to provide initial virion attachment. This binding mediates a conformational change in the virus capsid that facilitates efficient infection. The virion enters the host cell via endocytosis. During virus trafficking, L1 protein dissociates from the viral DNA and the genomic DNA is released to the host nucleus. The virion assembly takes place within the cell nucleus. Encapsulates the genomic DNA together with protein L2.</text>
</comment>
<organism evidence="9">
    <name type="scientific">Human papillomavirus</name>
    <dbReference type="NCBI Taxonomy" id="10566"/>
    <lineage>
        <taxon>Viruses</taxon>
        <taxon>Monodnaviria</taxon>
        <taxon>Shotokuvirae</taxon>
        <taxon>Cossaviricota</taxon>
        <taxon>Papovaviricetes</taxon>
        <taxon>Zurhausenvirales</taxon>
        <taxon>Papillomaviridae</taxon>
    </lineage>
</organism>
<keyword evidence="2 8" id="KW-0167">Capsid protein</keyword>
<dbReference type="GO" id="GO:0039620">
    <property type="term" value="C:T=7 icosahedral viral capsid"/>
    <property type="evidence" value="ECO:0007669"/>
    <property type="project" value="UniProtKB-KW"/>
</dbReference>